<dbReference type="EMBL" id="LT607412">
    <property type="protein sequence ID" value="SCE65940.1"/>
    <property type="molecule type" value="Genomic_DNA"/>
</dbReference>
<accession>A0A1C4U2N2</accession>
<sequence>MVVLGVVIGLAVGLDVGLNVGEGLGCGFHPGRGDCGVLSALDPASAPAELQVNDAGAAAGGSLDQLPPSG</sequence>
<gene>
    <name evidence="1" type="ORF">GA0070607_0060</name>
</gene>
<keyword evidence="2" id="KW-1185">Reference proteome</keyword>
<reference evidence="2" key="1">
    <citation type="submission" date="2016-06" db="EMBL/GenBank/DDBJ databases">
        <authorList>
            <person name="Varghese N."/>
            <person name="Submissions Spin"/>
        </authorList>
    </citation>
    <scope>NUCLEOTIDE SEQUENCE [LARGE SCALE GENOMIC DNA]</scope>
    <source>
        <strain evidence="2">DSM 44875</strain>
    </source>
</reference>
<evidence type="ECO:0000313" key="2">
    <source>
        <dbReference type="Proteomes" id="UP000198243"/>
    </source>
</evidence>
<dbReference type="AlphaFoldDB" id="A0A1C4U2N2"/>
<evidence type="ECO:0000313" key="1">
    <source>
        <dbReference type="EMBL" id="SCE65940.1"/>
    </source>
</evidence>
<organism evidence="1 2">
    <name type="scientific">Micromonospora coriariae</name>
    <dbReference type="NCBI Taxonomy" id="285665"/>
    <lineage>
        <taxon>Bacteria</taxon>
        <taxon>Bacillati</taxon>
        <taxon>Actinomycetota</taxon>
        <taxon>Actinomycetes</taxon>
        <taxon>Micromonosporales</taxon>
        <taxon>Micromonosporaceae</taxon>
        <taxon>Micromonospora</taxon>
    </lineage>
</organism>
<name>A0A1C4U2N2_9ACTN</name>
<proteinExistence type="predicted"/>
<dbReference type="Proteomes" id="UP000198243">
    <property type="component" value="Chromosome I"/>
</dbReference>
<protein>
    <submittedName>
        <fullName evidence="1">Uncharacterized protein</fullName>
    </submittedName>
</protein>